<evidence type="ECO:0000256" key="4">
    <source>
        <dbReference type="ARBA" id="ARBA00022679"/>
    </source>
</evidence>
<dbReference type="SMART" id="SM00317">
    <property type="entry name" value="SET"/>
    <property type="match status" value="1"/>
</dbReference>
<dbReference type="SUPFAM" id="SSF82199">
    <property type="entry name" value="SET domain"/>
    <property type="match status" value="1"/>
</dbReference>
<dbReference type="GO" id="GO:0032259">
    <property type="term" value="P:methylation"/>
    <property type="evidence" value="ECO:0007669"/>
    <property type="project" value="UniProtKB-KW"/>
</dbReference>
<dbReference type="PROSITE" id="PS50280">
    <property type="entry name" value="SET"/>
    <property type="match status" value="1"/>
</dbReference>
<keyword evidence="5" id="KW-0949">S-adenosyl-L-methionine</keyword>
<evidence type="ECO:0000259" key="7">
    <source>
        <dbReference type="PROSITE" id="PS50868"/>
    </source>
</evidence>
<evidence type="ECO:0000313" key="9">
    <source>
        <dbReference type="Proteomes" id="UP000184327"/>
    </source>
</evidence>
<dbReference type="InterPro" id="IPR050777">
    <property type="entry name" value="SET2_Histone-Lys_MeTrsfase"/>
</dbReference>
<dbReference type="Pfam" id="PF00856">
    <property type="entry name" value="SET"/>
    <property type="match status" value="1"/>
</dbReference>
<evidence type="ECO:0008006" key="10">
    <source>
        <dbReference type="Google" id="ProtNLM"/>
    </source>
</evidence>
<dbReference type="PANTHER" id="PTHR22884">
    <property type="entry name" value="SET DOMAIN PROTEINS"/>
    <property type="match status" value="1"/>
</dbReference>
<feature type="domain" description="SET" evidence="6">
    <location>
        <begin position="7"/>
        <end position="120"/>
    </location>
</feature>
<feature type="domain" description="Post-SET" evidence="7">
    <location>
        <begin position="133"/>
        <end position="149"/>
    </location>
</feature>
<dbReference type="Gene3D" id="2.170.270.10">
    <property type="entry name" value="SET domain"/>
    <property type="match status" value="1"/>
</dbReference>
<dbReference type="GO" id="GO:0008168">
    <property type="term" value="F:methyltransferase activity"/>
    <property type="evidence" value="ECO:0007669"/>
    <property type="project" value="UniProtKB-KW"/>
</dbReference>
<evidence type="ECO:0000256" key="2">
    <source>
        <dbReference type="ARBA" id="ARBA00022454"/>
    </source>
</evidence>
<proteinExistence type="predicted"/>
<dbReference type="AlphaFoldDB" id="A0A1M5E0U7"/>
<keyword evidence="2" id="KW-0158">Chromosome</keyword>
<evidence type="ECO:0000256" key="3">
    <source>
        <dbReference type="ARBA" id="ARBA00022603"/>
    </source>
</evidence>
<gene>
    <name evidence="8" type="ORF">SAMN02745117_02506</name>
</gene>
<accession>A0A1M5E0U7</accession>
<reference evidence="8 9" key="1">
    <citation type="submission" date="2016-11" db="EMBL/GenBank/DDBJ databases">
        <authorList>
            <person name="Jaros S."/>
            <person name="Januszkiewicz K."/>
            <person name="Wedrychowicz H."/>
        </authorList>
    </citation>
    <scope>NUCLEOTIDE SEQUENCE [LARGE SCALE GENOMIC DNA]</scope>
    <source>
        <strain evidence="8 9">DSM 16112</strain>
    </source>
</reference>
<dbReference type="Proteomes" id="UP000184327">
    <property type="component" value="Unassembled WGS sequence"/>
</dbReference>
<dbReference type="InterPro" id="IPR046341">
    <property type="entry name" value="SET_dom_sf"/>
</dbReference>
<dbReference type="InterPro" id="IPR001214">
    <property type="entry name" value="SET_dom"/>
</dbReference>
<evidence type="ECO:0000313" key="8">
    <source>
        <dbReference type="EMBL" id="SHF72810.1"/>
    </source>
</evidence>
<name>A0A1M5E0U7_9BURK</name>
<dbReference type="STRING" id="1122156.SAMN02745117_02506"/>
<evidence type="ECO:0000256" key="1">
    <source>
        <dbReference type="ARBA" id="ARBA00004286"/>
    </source>
</evidence>
<dbReference type="PROSITE" id="PS50868">
    <property type="entry name" value="POST_SET"/>
    <property type="match status" value="1"/>
</dbReference>
<dbReference type="InterPro" id="IPR003616">
    <property type="entry name" value="Post-SET_dom"/>
</dbReference>
<dbReference type="EMBL" id="FQUZ01000037">
    <property type="protein sequence ID" value="SHF72810.1"/>
    <property type="molecule type" value="Genomic_DNA"/>
</dbReference>
<evidence type="ECO:0000256" key="5">
    <source>
        <dbReference type="ARBA" id="ARBA00022691"/>
    </source>
</evidence>
<keyword evidence="3" id="KW-0489">Methyltransferase</keyword>
<dbReference type="GO" id="GO:0005694">
    <property type="term" value="C:chromosome"/>
    <property type="evidence" value="ECO:0007669"/>
    <property type="project" value="UniProtKB-SubCell"/>
</dbReference>
<comment type="subcellular location">
    <subcellularLocation>
        <location evidence="1">Chromosome</location>
    </subcellularLocation>
</comment>
<protein>
    <recommendedName>
        <fullName evidence="10">SET domain-containing protein</fullName>
    </recommendedName>
</protein>
<dbReference type="OrthoDB" id="9790349at2"/>
<keyword evidence="4" id="KW-0808">Transferase</keyword>
<keyword evidence="9" id="KW-1185">Reference proteome</keyword>
<evidence type="ECO:0000259" key="6">
    <source>
        <dbReference type="PROSITE" id="PS50280"/>
    </source>
</evidence>
<organism evidence="8 9">
    <name type="scientific">Lampropedia hyalina DSM 16112</name>
    <dbReference type="NCBI Taxonomy" id="1122156"/>
    <lineage>
        <taxon>Bacteria</taxon>
        <taxon>Pseudomonadati</taxon>
        <taxon>Pseudomonadota</taxon>
        <taxon>Betaproteobacteria</taxon>
        <taxon>Burkholderiales</taxon>
        <taxon>Comamonadaceae</taxon>
        <taxon>Lampropedia</taxon>
    </lineage>
</organism>
<sequence>MATRSPRRVSVRRSGVHGRGVFAQVAIARGEEILPYKGELIAWQEAERRHAESGGDPHHTFLFQVDGGMVIDGGTGGNSARWINHSCAPNCEAQEDDRQRIVIVALRDIAPGEELFFDYALEIVEKPTRALRQAYACLCGTPQCRGTMLAPRRRPSKPS</sequence>